<comment type="caution">
    <text evidence="2">The sequence shown here is derived from an EMBL/GenBank/DDBJ whole genome shotgun (WGS) entry which is preliminary data.</text>
</comment>
<reference evidence="3" key="1">
    <citation type="journal article" date="2019" name="Int. J. Syst. Evol. Microbiol.">
        <title>The Global Catalogue of Microorganisms (GCM) 10K type strain sequencing project: providing services to taxonomists for standard genome sequencing and annotation.</title>
        <authorList>
            <consortium name="The Broad Institute Genomics Platform"/>
            <consortium name="The Broad Institute Genome Sequencing Center for Infectious Disease"/>
            <person name="Wu L."/>
            <person name="Ma J."/>
        </authorList>
    </citation>
    <scope>NUCLEOTIDE SEQUENCE [LARGE SCALE GENOMIC DNA]</scope>
    <source>
        <strain evidence="3">JCM 17810</strain>
    </source>
</reference>
<dbReference type="RefSeq" id="WP_345216967.1">
    <property type="nucleotide sequence ID" value="NZ_BAABGN010000012.1"/>
</dbReference>
<dbReference type="PANTHER" id="PTHR42686">
    <property type="entry name" value="GH17980P-RELATED"/>
    <property type="match status" value="1"/>
</dbReference>
<proteinExistence type="predicted"/>
<dbReference type="InterPro" id="IPR023210">
    <property type="entry name" value="NADP_OxRdtase_dom"/>
</dbReference>
<evidence type="ECO:0000313" key="2">
    <source>
        <dbReference type="EMBL" id="GAA4428042.1"/>
    </source>
</evidence>
<dbReference type="SUPFAM" id="SSF51430">
    <property type="entry name" value="NAD(P)-linked oxidoreductase"/>
    <property type="match status" value="1"/>
</dbReference>
<evidence type="ECO:0000259" key="1">
    <source>
        <dbReference type="Pfam" id="PF00248"/>
    </source>
</evidence>
<keyword evidence="3" id="KW-1185">Reference proteome</keyword>
<protein>
    <submittedName>
        <fullName evidence="2">Aldo/keto reductase</fullName>
    </submittedName>
</protein>
<feature type="domain" description="NADP-dependent oxidoreductase" evidence="1">
    <location>
        <begin position="3"/>
        <end position="301"/>
    </location>
</feature>
<sequence>MNVALGTSGIAGLYQAVGEEDAQAALQAAWDLGIRRFDTAPHYGVGQAEERLGRFLRDKPRESYTLSTKVGRLLVDDPSAVDGTDSFFGVPARSRVRDYSAEGVRRSLQESLDRMGLDRVDIALVHDPDDHMAAAIGEAAPALARLRDEGVVTGFGIGTNDAGVAERFIRETDADTAMVAGRYSLLDRRAETSLLALCDERSVSVMVAGVLNSGLLADPRPGAPFNYEPAPEWIVEAAQRMAQACEAYGVWLRAAALQFPLRHRAVDAVVVGPGHADLVHDTVAQLRARVPDELWDELAALVPDQARLP</sequence>
<accession>A0ABP8LEA0</accession>
<dbReference type="Gene3D" id="3.20.20.100">
    <property type="entry name" value="NADP-dependent oxidoreductase domain"/>
    <property type="match status" value="1"/>
</dbReference>
<name>A0ABP8LEA0_9MICO</name>
<dbReference type="Pfam" id="PF00248">
    <property type="entry name" value="Aldo_ket_red"/>
    <property type="match status" value="1"/>
</dbReference>
<dbReference type="PANTHER" id="PTHR42686:SF1">
    <property type="entry name" value="GH17980P-RELATED"/>
    <property type="match status" value="1"/>
</dbReference>
<dbReference type="InterPro" id="IPR020471">
    <property type="entry name" value="AKR"/>
</dbReference>
<organism evidence="2 3">
    <name type="scientific">Georgenia halophila</name>
    <dbReference type="NCBI Taxonomy" id="620889"/>
    <lineage>
        <taxon>Bacteria</taxon>
        <taxon>Bacillati</taxon>
        <taxon>Actinomycetota</taxon>
        <taxon>Actinomycetes</taxon>
        <taxon>Micrococcales</taxon>
        <taxon>Bogoriellaceae</taxon>
        <taxon>Georgenia</taxon>
    </lineage>
</organism>
<gene>
    <name evidence="2" type="ORF">GCM10023169_28740</name>
</gene>
<evidence type="ECO:0000313" key="3">
    <source>
        <dbReference type="Proteomes" id="UP001500622"/>
    </source>
</evidence>
<dbReference type="InterPro" id="IPR036812">
    <property type="entry name" value="NAD(P)_OxRdtase_dom_sf"/>
</dbReference>
<dbReference type="Proteomes" id="UP001500622">
    <property type="component" value="Unassembled WGS sequence"/>
</dbReference>
<dbReference type="EMBL" id="BAABGN010000012">
    <property type="protein sequence ID" value="GAA4428042.1"/>
    <property type="molecule type" value="Genomic_DNA"/>
</dbReference>
<dbReference type="CDD" id="cd19152">
    <property type="entry name" value="AKR_AKR15A"/>
    <property type="match status" value="1"/>
</dbReference>